<sequence length="745" mass="83821">MKVLHLIGGGDIGGAKSHVLSLVKELGKHIDVKLISFRTGAFADDAYALGINIEIVKTGTIFSDIKMVLDIIKKEGYDIIHSHGAKANMVAVVVKKITGLPVVTTVHSDYRLDYLQNILKMFSFGMINTVALRFIDYYIAVSKNFKDMLIERRFNPQNIFTVYNGINFENKTLKLTKEEFLAKYNLNFGKDDVIIGILARLHPVKGISTFLQAAAEVVKVAPSVRFLIAGDGDERKALERKAASLGLEKNVFFLGFINDPLEFVNTIDINVLTSLSESFPYSILEGTLFKKATISSNVGGISDLIESGRNGFLFEPKDYKTLAKYMLTLINNPDLRQEMGERIHQKASKYFSLENMCNTQLGIYETILNRRSAEKVPKNHYDAIISGYYGFKNVGDDAMLMAIIDTLKMYKKDLRILVLSKNPIETRRIYNVDSISRVNLIPILYIMKNSKLFISGGGSLIQDNTSTRSLIYYLGMIWLAKKMKMKVMIYANGIGPLNKKNNRSLTKHVVDRVDVITLREELSYKELVSLNISKPKIYVTADPAFTIQPENTEHVDGLLLDEEINPNARYIGISVRKWHGHDKYETTIANIADYIIETYGINVLFIPMHYPGDLVIIKNIQSKMKNKSYTVSKKHSVSEILGIIGKTEMLIGMRLHALIFAASIGVPIVGIVYEPKVEGFLKYSNQASLGHVNSLEFDNAIKIIDNTWNNREQIKDQLKNTTASLKERALSNAEIAVKIIEGHQF</sequence>
<dbReference type="AlphaFoldDB" id="G8M2R7"/>
<organism evidence="5 6">
    <name type="scientific">Acetivibrio clariflavus (strain DSM 19732 / NBRC 101661 / EBR45)</name>
    <name type="common">Clostridium clariflavum</name>
    <dbReference type="NCBI Taxonomy" id="720554"/>
    <lineage>
        <taxon>Bacteria</taxon>
        <taxon>Bacillati</taxon>
        <taxon>Bacillota</taxon>
        <taxon>Clostridia</taxon>
        <taxon>Eubacteriales</taxon>
        <taxon>Oscillospiraceae</taxon>
        <taxon>Acetivibrio</taxon>
    </lineage>
</organism>
<keyword evidence="5" id="KW-0808">Transferase</keyword>
<dbReference type="KEGG" id="ccl:Clocl_0412"/>
<dbReference type="Pfam" id="PF04230">
    <property type="entry name" value="PS_pyruv_trans"/>
    <property type="match status" value="1"/>
</dbReference>
<dbReference type="Proteomes" id="UP000005435">
    <property type="component" value="Chromosome"/>
</dbReference>
<proteinExistence type="predicted"/>
<dbReference type="InterPro" id="IPR007345">
    <property type="entry name" value="Polysacch_pyruvyl_Trfase"/>
</dbReference>
<dbReference type="Pfam" id="PF00534">
    <property type="entry name" value="Glycos_transf_1"/>
    <property type="match status" value="1"/>
</dbReference>
<evidence type="ECO:0000259" key="2">
    <source>
        <dbReference type="Pfam" id="PF00534"/>
    </source>
</evidence>
<evidence type="ECO:0000259" key="3">
    <source>
        <dbReference type="Pfam" id="PF04230"/>
    </source>
</evidence>
<dbReference type="Gene3D" id="3.40.50.2000">
    <property type="entry name" value="Glycogen Phosphorylase B"/>
    <property type="match status" value="3"/>
</dbReference>
<dbReference type="eggNOG" id="COG0438">
    <property type="taxonomic scope" value="Bacteria"/>
</dbReference>
<dbReference type="InterPro" id="IPR001296">
    <property type="entry name" value="Glyco_trans_1"/>
</dbReference>
<dbReference type="NCBIfam" id="TIGR03609">
    <property type="entry name" value="S_layer_CsaB"/>
    <property type="match status" value="1"/>
</dbReference>
<keyword evidence="6" id="KW-1185">Reference proteome</keyword>
<keyword evidence="1" id="KW-0812">Transmembrane</keyword>
<feature type="domain" description="Glycosyl transferase family 1" evidence="2">
    <location>
        <begin position="186"/>
        <end position="343"/>
    </location>
</feature>
<dbReference type="HOGENOM" id="CLU_376749_0_0_9"/>
<reference evidence="6" key="1">
    <citation type="submission" date="2011-12" db="EMBL/GenBank/DDBJ databases">
        <title>Complete sequence of Clostridium clariflavum DSM 19732.</title>
        <authorList>
            <consortium name="US DOE Joint Genome Institute"/>
            <person name="Lucas S."/>
            <person name="Han J."/>
            <person name="Lapidus A."/>
            <person name="Cheng J.-F."/>
            <person name="Goodwin L."/>
            <person name="Pitluck S."/>
            <person name="Peters L."/>
            <person name="Teshima H."/>
            <person name="Detter J.C."/>
            <person name="Han C."/>
            <person name="Tapia R."/>
            <person name="Land M."/>
            <person name="Hauser L."/>
            <person name="Kyrpides N."/>
            <person name="Ivanova N."/>
            <person name="Pagani I."/>
            <person name="Kitzmiller T."/>
            <person name="Lynd L."/>
            <person name="Izquierdo J."/>
            <person name="Woyke T."/>
        </authorList>
    </citation>
    <scope>NUCLEOTIDE SEQUENCE [LARGE SCALE GENOMIC DNA]</scope>
    <source>
        <strain evidence="6">DSM 19732 / NBRC 101661 / EBR45</strain>
    </source>
</reference>
<dbReference type="InterPro" id="IPR019896">
    <property type="entry name" value="Polysacch_pyruvyl_Trfase_CsaB"/>
</dbReference>
<dbReference type="OrthoDB" id="3199616at2"/>
<feature type="transmembrane region" description="Helical" evidence="1">
    <location>
        <begin position="655"/>
        <end position="673"/>
    </location>
</feature>
<feature type="domain" description="Glycosyltransferase subfamily 4-like N-terminal" evidence="4">
    <location>
        <begin position="12"/>
        <end position="169"/>
    </location>
</feature>
<dbReference type="PANTHER" id="PTHR36836">
    <property type="entry name" value="COLANIC ACID BIOSYNTHESIS PROTEIN WCAK"/>
    <property type="match status" value="1"/>
</dbReference>
<feature type="domain" description="Polysaccharide pyruvyl transferase" evidence="3">
    <location>
        <begin position="393"/>
        <end position="674"/>
    </location>
</feature>
<evidence type="ECO:0000256" key="1">
    <source>
        <dbReference type="SAM" id="Phobius"/>
    </source>
</evidence>
<evidence type="ECO:0000313" key="6">
    <source>
        <dbReference type="Proteomes" id="UP000005435"/>
    </source>
</evidence>
<keyword evidence="1" id="KW-1133">Transmembrane helix</keyword>
<protein>
    <submittedName>
        <fullName evidence="5">Polysaccharide pyruvyl transferase CsaB</fullName>
    </submittedName>
</protein>
<accession>G8M2R7</accession>
<dbReference type="SUPFAM" id="SSF53756">
    <property type="entry name" value="UDP-Glycosyltransferase/glycogen phosphorylase"/>
    <property type="match status" value="2"/>
</dbReference>
<evidence type="ECO:0000313" key="5">
    <source>
        <dbReference type="EMBL" id="AEV67141.1"/>
    </source>
</evidence>
<dbReference type="RefSeq" id="WP_014253773.1">
    <property type="nucleotide sequence ID" value="NC_016627.1"/>
</dbReference>
<dbReference type="STRING" id="720554.Clocl_0412"/>
<name>G8M2R7_ACECE</name>
<dbReference type="EMBL" id="CP003065">
    <property type="protein sequence ID" value="AEV67141.1"/>
    <property type="molecule type" value="Genomic_DNA"/>
</dbReference>
<dbReference type="Pfam" id="PF13439">
    <property type="entry name" value="Glyco_transf_4"/>
    <property type="match status" value="1"/>
</dbReference>
<evidence type="ECO:0000259" key="4">
    <source>
        <dbReference type="Pfam" id="PF13439"/>
    </source>
</evidence>
<dbReference type="InterPro" id="IPR028098">
    <property type="entry name" value="Glyco_trans_4-like_N"/>
</dbReference>
<gene>
    <name evidence="5" type="ordered locus">Clocl_0412</name>
</gene>
<reference evidence="5 6" key="2">
    <citation type="journal article" date="2012" name="Stand. Genomic Sci.">
        <title>Complete Genome Sequence of Clostridium clariflavum DSM 19732.</title>
        <authorList>
            <person name="Izquierdo J.A."/>
            <person name="Goodwin L."/>
            <person name="Davenport K.W."/>
            <person name="Teshima H."/>
            <person name="Bruce D."/>
            <person name="Detter C."/>
            <person name="Tapia R."/>
            <person name="Han S."/>
            <person name="Land M."/>
            <person name="Hauser L."/>
            <person name="Jeffries C.D."/>
            <person name="Han J."/>
            <person name="Pitluck S."/>
            <person name="Nolan M."/>
            <person name="Chen A."/>
            <person name="Huntemann M."/>
            <person name="Mavromatis K."/>
            <person name="Mikhailova N."/>
            <person name="Liolios K."/>
            <person name="Woyke T."/>
            <person name="Lynd L.R."/>
        </authorList>
    </citation>
    <scope>NUCLEOTIDE SEQUENCE [LARGE SCALE GENOMIC DNA]</scope>
    <source>
        <strain evidence="6">DSM 19732 / NBRC 101661 / EBR45</strain>
    </source>
</reference>
<dbReference type="GO" id="GO:0016757">
    <property type="term" value="F:glycosyltransferase activity"/>
    <property type="evidence" value="ECO:0007669"/>
    <property type="project" value="InterPro"/>
</dbReference>
<dbReference type="PANTHER" id="PTHR36836:SF1">
    <property type="entry name" value="COLANIC ACID BIOSYNTHESIS PROTEIN WCAK"/>
    <property type="match status" value="1"/>
</dbReference>
<keyword evidence="1" id="KW-0472">Membrane</keyword>
<dbReference type="eggNOG" id="COG2327">
    <property type="taxonomic scope" value="Bacteria"/>
</dbReference>